<dbReference type="AlphaFoldDB" id="A0A6D2ICF2"/>
<reference evidence="3" key="1">
    <citation type="submission" date="2020-01" db="EMBL/GenBank/DDBJ databases">
        <authorList>
            <person name="Mishra B."/>
        </authorList>
    </citation>
    <scope>NUCLEOTIDE SEQUENCE [LARGE SCALE GENOMIC DNA]</scope>
</reference>
<gene>
    <name evidence="3" type="ORF">MERR_LOCUS14917</name>
</gene>
<feature type="region of interest" description="Disordered" evidence="1">
    <location>
        <begin position="613"/>
        <end position="636"/>
    </location>
</feature>
<feature type="region of interest" description="Disordered" evidence="1">
    <location>
        <begin position="509"/>
        <end position="528"/>
    </location>
</feature>
<dbReference type="Pfam" id="PF26133">
    <property type="entry name" value="DUF8039"/>
    <property type="match status" value="1"/>
</dbReference>
<feature type="compositionally biased region" description="Low complexity" evidence="1">
    <location>
        <begin position="509"/>
        <end position="525"/>
    </location>
</feature>
<accession>A0A6D2ICF2</accession>
<evidence type="ECO:0000256" key="1">
    <source>
        <dbReference type="SAM" id="MobiDB-lite"/>
    </source>
</evidence>
<proteinExistence type="predicted"/>
<dbReference type="InterPro" id="IPR058352">
    <property type="entry name" value="DUF8039"/>
</dbReference>
<dbReference type="InterPro" id="IPR004252">
    <property type="entry name" value="Probable_transposase_24"/>
</dbReference>
<dbReference type="Proteomes" id="UP000467841">
    <property type="component" value="Unassembled WGS sequence"/>
</dbReference>
<dbReference type="OrthoDB" id="1111612at2759"/>
<feature type="compositionally biased region" description="Basic and acidic residues" evidence="1">
    <location>
        <begin position="30"/>
        <end position="43"/>
    </location>
</feature>
<dbReference type="Pfam" id="PF03004">
    <property type="entry name" value="Transposase_24"/>
    <property type="match status" value="1"/>
</dbReference>
<feature type="compositionally biased region" description="Low complexity" evidence="1">
    <location>
        <begin position="619"/>
        <end position="634"/>
    </location>
</feature>
<dbReference type="PANTHER" id="PTHR33018">
    <property type="entry name" value="OS10G0338966 PROTEIN-RELATED"/>
    <property type="match status" value="1"/>
</dbReference>
<evidence type="ECO:0000259" key="2">
    <source>
        <dbReference type="Pfam" id="PF26133"/>
    </source>
</evidence>
<keyword evidence="4" id="KW-1185">Reference proteome</keyword>
<evidence type="ECO:0000313" key="4">
    <source>
        <dbReference type="Proteomes" id="UP000467841"/>
    </source>
</evidence>
<feature type="region of interest" description="Disordered" evidence="1">
    <location>
        <begin position="1"/>
        <end position="117"/>
    </location>
</feature>
<dbReference type="EMBL" id="CACVBM020001059">
    <property type="protein sequence ID" value="CAA7027682.1"/>
    <property type="molecule type" value="Genomic_DNA"/>
</dbReference>
<sequence length="718" mass="79702">MVKSVSGKVRRSKRQQDLDISPLMMAGKGNKQDEGNDEYIHEEYPEEVEEAEEVEEEEEEEEEEIQKEVEQEAEEIVKDVEEVSAPKPSQPNVDETIPTPEQVETQHLVSKNKRKRGLTKMRKVAKDPLVKVDVDFTSLGKHAGSGSVTLSSFLGPLVREHVPVTLADWRQLDDLNKDTLWEEIQGRFNLQEGWQKTAVFRQMGCMFRASKSRLVRELLATKSHAERLQLKPSNIHSIPKWINWVKSRTSKEFKVVSDNYRALRKAQIPHTTSRKGMFRLAYEMKKKSDDPTKVTRSKVWLAGHTHADGTPVRPEFAETIEQIQSIDSQMESTANDNIREDVVSQVLGKDKPGRVRGLGRGITATKLAFLHVRDAHVQKLEASQAQLISELQDLKNVVHDLAGRKKQYVDVPTHSEASLVSKGGVKCQLLDWFSVDDIVFGEGEFCAADPTYKIDHIPLGPNAAVVVVKTALDSKSFVWRPTQTMFTLEQAVGVKIPWPVDKVLLDSGMSSSSGNKSGSTKGASSDDSSARCRIYDWNVDGEVIAEGLLCSTDPKATVNNIPLGPNAAIVKIDRVFNEAVYLWRPTSEMLLVNDAIGVEIAWQADKVELVKGQARDQSGRGSPGSESTSSGSNKGAKKKCILMDCNNSGQKVAEGRVCSTDPTDVVHFKPLGPNASKVWVEVSKIGDAKVWRPNSEVTYISDAIGTTVAWPNEKIGYL</sequence>
<dbReference type="PANTHER" id="PTHR33018:SF31">
    <property type="entry name" value="TRANSPOSASE, PTTA_EN_SPM, PLANT"/>
    <property type="match status" value="1"/>
</dbReference>
<name>A0A6D2ICF2_9BRAS</name>
<comment type="caution">
    <text evidence="3">The sequence shown here is derived from an EMBL/GenBank/DDBJ whole genome shotgun (WGS) entry which is preliminary data.</text>
</comment>
<feature type="domain" description="DUF8039" evidence="2">
    <location>
        <begin position="638"/>
        <end position="715"/>
    </location>
</feature>
<organism evidence="3 4">
    <name type="scientific">Microthlaspi erraticum</name>
    <dbReference type="NCBI Taxonomy" id="1685480"/>
    <lineage>
        <taxon>Eukaryota</taxon>
        <taxon>Viridiplantae</taxon>
        <taxon>Streptophyta</taxon>
        <taxon>Embryophyta</taxon>
        <taxon>Tracheophyta</taxon>
        <taxon>Spermatophyta</taxon>
        <taxon>Magnoliopsida</taxon>
        <taxon>eudicotyledons</taxon>
        <taxon>Gunneridae</taxon>
        <taxon>Pentapetalae</taxon>
        <taxon>rosids</taxon>
        <taxon>malvids</taxon>
        <taxon>Brassicales</taxon>
        <taxon>Brassicaceae</taxon>
        <taxon>Coluteocarpeae</taxon>
        <taxon>Microthlaspi</taxon>
    </lineage>
</organism>
<feature type="compositionally biased region" description="Acidic residues" evidence="1">
    <location>
        <begin position="44"/>
        <end position="65"/>
    </location>
</feature>
<protein>
    <recommendedName>
        <fullName evidence="2">DUF8039 domain-containing protein</fullName>
    </recommendedName>
</protein>
<evidence type="ECO:0000313" key="3">
    <source>
        <dbReference type="EMBL" id="CAA7027682.1"/>
    </source>
</evidence>
<feature type="compositionally biased region" description="Basic and acidic residues" evidence="1">
    <location>
        <begin position="66"/>
        <end position="81"/>
    </location>
</feature>